<reference evidence="2 3" key="1">
    <citation type="journal article" date="2016" name="Nat. Commun.">
        <title>Thousands of microbial genomes shed light on interconnected biogeochemical processes in an aquifer system.</title>
        <authorList>
            <person name="Anantharaman K."/>
            <person name="Brown C.T."/>
            <person name="Hug L.A."/>
            <person name="Sharon I."/>
            <person name="Castelle C.J."/>
            <person name="Probst A.J."/>
            <person name="Thomas B.C."/>
            <person name="Singh A."/>
            <person name="Wilkins M.J."/>
            <person name="Karaoz U."/>
            <person name="Brodie E.L."/>
            <person name="Williams K.H."/>
            <person name="Hubbard S.S."/>
            <person name="Banfield J.F."/>
        </authorList>
    </citation>
    <scope>NUCLEOTIDE SEQUENCE [LARGE SCALE GENOMIC DNA]</scope>
</reference>
<organism evidence="2 3">
    <name type="scientific">Candidatus Roizmanbacteria bacterium RIFCSPLOWO2_01_FULL_45_11</name>
    <dbReference type="NCBI Taxonomy" id="1802070"/>
    <lineage>
        <taxon>Bacteria</taxon>
        <taxon>Candidatus Roizmaniibacteriota</taxon>
    </lineage>
</organism>
<sequence>MKRFFVVGLFCLIVLAIATRFYPVFFPETPSPDPQPSPVPSGEHTHAEAQHIHITRNEIQYTVYYAYLTDRSISLIPNFDNSRAAQVVAAENNCVVASSGGFYTVDRKPLGLFTVNGSTISKRSSDTSLLNGYFYIDASGNSHIGTSVPANVPTAFQSGPLFTSGDKYPTRVDEEARRIVAIETTTGDLLIAAIVRENNAFSGPFLSDVPSLVFSIDEPFHATRALNLDGGSASFYKDGAEFALPELVHVGSIICVK</sequence>
<dbReference type="InterPro" id="IPR018711">
    <property type="entry name" value="NAGPA"/>
</dbReference>
<evidence type="ECO:0000259" key="1">
    <source>
        <dbReference type="Pfam" id="PF09992"/>
    </source>
</evidence>
<comment type="caution">
    <text evidence="2">The sequence shown here is derived from an EMBL/GenBank/DDBJ whole genome shotgun (WGS) entry which is preliminary data.</text>
</comment>
<evidence type="ECO:0000313" key="2">
    <source>
        <dbReference type="EMBL" id="OGK54241.1"/>
    </source>
</evidence>
<protein>
    <recommendedName>
        <fullName evidence="1">Phosphodiester glycosidase domain-containing protein</fullName>
    </recommendedName>
</protein>
<evidence type="ECO:0000313" key="3">
    <source>
        <dbReference type="Proteomes" id="UP000178486"/>
    </source>
</evidence>
<dbReference type="AlphaFoldDB" id="A0A1F7JF51"/>
<accession>A0A1F7JF51</accession>
<dbReference type="EMBL" id="MGAU01000036">
    <property type="protein sequence ID" value="OGK54241.1"/>
    <property type="molecule type" value="Genomic_DNA"/>
</dbReference>
<feature type="domain" description="Phosphodiester glycosidase" evidence="1">
    <location>
        <begin position="92"/>
        <end position="234"/>
    </location>
</feature>
<dbReference type="Pfam" id="PF09992">
    <property type="entry name" value="NAGPA"/>
    <property type="match status" value="1"/>
</dbReference>
<name>A0A1F7JF51_9BACT</name>
<gene>
    <name evidence="2" type="ORF">A3B56_03420</name>
</gene>
<proteinExistence type="predicted"/>
<dbReference type="Proteomes" id="UP000178486">
    <property type="component" value="Unassembled WGS sequence"/>
</dbReference>